<dbReference type="OrthoDB" id="5282002at2759"/>
<evidence type="ECO:0000313" key="7">
    <source>
        <dbReference type="RefSeq" id="XP_014475076.1"/>
    </source>
</evidence>
<dbReference type="InterPro" id="IPR002893">
    <property type="entry name" value="Znf_MYND"/>
</dbReference>
<dbReference type="GO" id="GO:0008270">
    <property type="term" value="F:zinc ion binding"/>
    <property type="evidence" value="ECO:0007669"/>
    <property type="project" value="UniProtKB-KW"/>
</dbReference>
<dbReference type="Gene3D" id="6.10.140.2220">
    <property type="match status" value="1"/>
</dbReference>
<dbReference type="PANTHER" id="PTHR28069:SF2">
    <property type="entry name" value="GH20023P"/>
    <property type="match status" value="1"/>
</dbReference>
<name>A0A6P3X9L1_DINQU</name>
<dbReference type="Proteomes" id="UP000515204">
    <property type="component" value="Unplaced"/>
</dbReference>
<dbReference type="AlphaFoldDB" id="A0A6P3X9L1"/>
<organism evidence="6 7">
    <name type="scientific">Dinoponera quadriceps</name>
    <name type="common">South American ant</name>
    <dbReference type="NCBI Taxonomy" id="609295"/>
    <lineage>
        <taxon>Eukaryota</taxon>
        <taxon>Metazoa</taxon>
        <taxon>Ecdysozoa</taxon>
        <taxon>Arthropoda</taxon>
        <taxon>Hexapoda</taxon>
        <taxon>Insecta</taxon>
        <taxon>Pterygota</taxon>
        <taxon>Neoptera</taxon>
        <taxon>Endopterygota</taxon>
        <taxon>Hymenoptera</taxon>
        <taxon>Apocrita</taxon>
        <taxon>Aculeata</taxon>
        <taxon>Formicoidea</taxon>
        <taxon>Formicidae</taxon>
        <taxon>Ponerinae</taxon>
        <taxon>Ponerini</taxon>
        <taxon>Dinoponera</taxon>
    </lineage>
</organism>
<keyword evidence="6" id="KW-1185">Reference proteome</keyword>
<evidence type="ECO:0000259" key="5">
    <source>
        <dbReference type="Pfam" id="PF20179"/>
    </source>
</evidence>
<sequence length="422" mass="49836">MAVIYEGNRHLANFDYNQFFHPNVCHVCKSTDQNNLLSCNRCYMISYCTEEHKILHQSHHEDICVLISSVLDEDPDWNTRRLFFHEWIEIQKTFAEIIRMTLTRELMPYEKQMFVFAKSCFICHQRGNLYTCERCISFSYCVDHAELALLHHPTMCELLTLTLKLDIAAIEQKTWQTLQVKFTTFPSKKKRVTNMGTFCNQYFRPQKGDLYWCLYDHIFTDYVSDPLTVHNGLKSANWFRLEETMGIFTVHVIAANYVNRHNFPAWELFLHLLNKNSKLIIVMIGPELQTEFNEHKVCSRCKIARKKLILESFPLLYHHYVSSTSYKPPTLIVGFQAEVHVGVTWSESIIAIQARNCPFLLTAKTETKLLKDMIKMREVLNKSVNSFLNVKNKFFSYRPYRDFETENVSYRNTYLAIFKNLN</sequence>
<dbReference type="PANTHER" id="PTHR28069">
    <property type="entry name" value="GH20023P"/>
    <property type="match status" value="1"/>
</dbReference>
<feature type="domain" description="Mitochondrial splicing suppressor 51-like C-terminal" evidence="5">
    <location>
        <begin position="226"/>
        <end position="403"/>
    </location>
</feature>
<evidence type="ECO:0000259" key="4">
    <source>
        <dbReference type="Pfam" id="PF01753"/>
    </source>
</evidence>
<keyword evidence="1" id="KW-0479">Metal-binding</keyword>
<accession>A0A6P3X9L1</accession>
<evidence type="ECO:0000256" key="1">
    <source>
        <dbReference type="ARBA" id="ARBA00022723"/>
    </source>
</evidence>
<evidence type="ECO:0000313" key="6">
    <source>
        <dbReference type="Proteomes" id="UP000515204"/>
    </source>
</evidence>
<evidence type="ECO:0000256" key="3">
    <source>
        <dbReference type="ARBA" id="ARBA00022833"/>
    </source>
</evidence>
<dbReference type="Pfam" id="PF20179">
    <property type="entry name" value="MSS51_C"/>
    <property type="match status" value="1"/>
</dbReference>
<reference evidence="7" key="1">
    <citation type="submission" date="2025-08" db="UniProtKB">
        <authorList>
            <consortium name="RefSeq"/>
        </authorList>
    </citation>
    <scope>IDENTIFICATION</scope>
</reference>
<keyword evidence="2" id="KW-0863">Zinc-finger</keyword>
<dbReference type="KEGG" id="dqu:106744658"/>
<dbReference type="RefSeq" id="XP_014475076.1">
    <property type="nucleotide sequence ID" value="XM_014619590.1"/>
</dbReference>
<protein>
    <submittedName>
        <fullName evidence="7">Uncharacterized protein LOC106744658</fullName>
    </submittedName>
</protein>
<proteinExistence type="predicted"/>
<dbReference type="SUPFAM" id="SSF144232">
    <property type="entry name" value="HIT/MYND zinc finger-like"/>
    <property type="match status" value="1"/>
</dbReference>
<evidence type="ECO:0000256" key="2">
    <source>
        <dbReference type="ARBA" id="ARBA00022771"/>
    </source>
</evidence>
<dbReference type="Pfam" id="PF01753">
    <property type="entry name" value="zf-MYND"/>
    <property type="match status" value="1"/>
</dbReference>
<gene>
    <name evidence="7" type="primary">LOC106744658</name>
</gene>
<feature type="domain" description="MYND-type" evidence="4">
    <location>
        <begin position="25"/>
        <end position="64"/>
    </location>
</feature>
<keyword evidence="3" id="KW-0862">Zinc</keyword>
<dbReference type="GeneID" id="106744658"/>
<dbReference type="InterPro" id="IPR046824">
    <property type="entry name" value="Mss51-like_C"/>
</dbReference>